<dbReference type="AlphaFoldDB" id="A0AAV0GX79"/>
<protein>
    <recommendedName>
        <fullName evidence="7">Helicase ATP-binding domain-containing protein</fullName>
    </recommendedName>
</protein>
<gene>
    <name evidence="8" type="ORF">LITE_LOCUS1516</name>
</gene>
<name>A0AAV0GX79_9ROSI</name>
<evidence type="ECO:0000256" key="4">
    <source>
        <dbReference type="ARBA" id="ARBA00022840"/>
    </source>
</evidence>
<keyword evidence="5" id="KW-0539">Nucleus</keyword>
<feature type="region of interest" description="Disordered" evidence="6">
    <location>
        <begin position="1"/>
        <end position="25"/>
    </location>
</feature>
<evidence type="ECO:0000313" key="8">
    <source>
        <dbReference type="EMBL" id="CAI0377594.1"/>
    </source>
</evidence>
<dbReference type="GO" id="GO:0080188">
    <property type="term" value="P:gene silencing by siRNA-directed DNA methylation"/>
    <property type="evidence" value="ECO:0007669"/>
    <property type="project" value="InterPro"/>
</dbReference>
<keyword evidence="3" id="KW-0347">Helicase</keyword>
<keyword evidence="9" id="KW-1185">Reference proteome</keyword>
<feature type="domain" description="Helicase ATP-binding" evidence="7">
    <location>
        <begin position="260"/>
        <end position="361"/>
    </location>
</feature>
<evidence type="ECO:0000259" key="7">
    <source>
        <dbReference type="PROSITE" id="PS51192"/>
    </source>
</evidence>
<evidence type="ECO:0000256" key="3">
    <source>
        <dbReference type="ARBA" id="ARBA00022806"/>
    </source>
</evidence>
<dbReference type="Gene3D" id="3.40.50.10810">
    <property type="entry name" value="Tandem AAA-ATPase domain"/>
    <property type="match status" value="1"/>
</dbReference>
<feature type="region of interest" description="Disordered" evidence="6">
    <location>
        <begin position="96"/>
        <end position="121"/>
    </location>
</feature>
<dbReference type="GO" id="GO:0004386">
    <property type="term" value="F:helicase activity"/>
    <property type="evidence" value="ECO:0007669"/>
    <property type="project" value="UniProtKB-KW"/>
</dbReference>
<reference evidence="8" key="1">
    <citation type="submission" date="2022-08" db="EMBL/GenBank/DDBJ databases">
        <authorList>
            <person name="Gutierrez-Valencia J."/>
        </authorList>
    </citation>
    <scope>NUCLEOTIDE SEQUENCE</scope>
</reference>
<keyword evidence="2" id="KW-0547">Nucleotide-binding</keyword>
<evidence type="ECO:0000256" key="2">
    <source>
        <dbReference type="ARBA" id="ARBA00022741"/>
    </source>
</evidence>
<dbReference type="InterPro" id="IPR027417">
    <property type="entry name" value="P-loop_NTPase"/>
</dbReference>
<dbReference type="InterPro" id="IPR044567">
    <property type="entry name" value="CLSY/DRD1"/>
</dbReference>
<evidence type="ECO:0000313" key="9">
    <source>
        <dbReference type="Proteomes" id="UP001154282"/>
    </source>
</evidence>
<dbReference type="InterPro" id="IPR000330">
    <property type="entry name" value="SNF2_N"/>
</dbReference>
<dbReference type="Pfam" id="PF00176">
    <property type="entry name" value="SNF2-rel_dom"/>
    <property type="match status" value="1"/>
</dbReference>
<dbReference type="EMBL" id="CAMGYJ010000002">
    <property type="protein sequence ID" value="CAI0377594.1"/>
    <property type="molecule type" value="Genomic_DNA"/>
</dbReference>
<keyword evidence="4" id="KW-0067">ATP-binding</keyword>
<comment type="subcellular location">
    <subcellularLocation>
        <location evidence="1">Nucleus</location>
    </subcellularLocation>
</comment>
<evidence type="ECO:0000256" key="5">
    <source>
        <dbReference type="ARBA" id="ARBA00023242"/>
    </source>
</evidence>
<dbReference type="SUPFAM" id="SSF52540">
    <property type="entry name" value="P-loop containing nucleoside triphosphate hydrolases"/>
    <property type="match status" value="1"/>
</dbReference>
<proteinExistence type="predicted"/>
<dbReference type="Proteomes" id="UP001154282">
    <property type="component" value="Unassembled WGS sequence"/>
</dbReference>
<dbReference type="PANTHER" id="PTHR45821">
    <property type="entry name" value="SNF2 DOMAIN-CONTAINING PROTEIN CLASSY 2-RELATED"/>
    <property type="match status" value="1"/>
</dbReference>
<comment type="caution">
    <text evidence="8">The sequence shown here is derived from an EMBL/GenBank/DDBJ whole genome shotgun (WGS) entry which is preliminary data.</text>
</comment>
<dbReference type="GO" id="GO:0005524">
    <property type="term" value="F:ATP binding"/>
    <property type="evidence" value="ECO:0007669"/>
    <property type="project" value="UniProtKB-KW"/>
</dbReference>
<dbReference type="GO" id="GO:0005634">
    <property type="term" value="C:nucleus"/>
    <property type="evidence" value="ECO:0007669"/>
    <property type="project" value="UniProtKB-SubCell"/>
</dbReference>
<evidence type="ECO:0000256" key="1">
    <source>
        <dbReference type="ARBA" id="ARBA00004123"/>
    </source>
</evidence>
<dbReference type="InterPro" id="IPR014001">
    <property type="entry name" value="Helicase_ATP-bd"/>
</dbReference>
<dbReference type="InterPro" id="IPR038718">
    <property type="entry name" value="SNF2-like_sf"/>
</dbReference>
<dbReference type="PANTHER" id="PTHR45821:SF1">
    <property type="entry name" value="ATP-DEPENDENT HELICASE FAMILY PROTEIN-RELATED"/>
    <property type="match status" value="1"/>
</dbReference>
<sequence>MAPVLLQKGGEKSSTKGASGVQRDDFIDLDDDDVGHNAPKVTNVIVIIDSDDEDNQDPRVVLPFQELALPKPEGQIVTENEYNDLQIENRRRGVPQMVPVELGGKKEPDSKKEPDTKEEPDIKKDKGTYLVSLMMIMILKPLMMVWEIFGMRCPWPWNVLSNLFWSELFLFLVFGEDVEHHLSDDYLEDDDELCDHSFILKDDIGYVCRICGVIERGIESIIEVQFYKVNIFLPFIFLALWEVENIPLLDFYTMKADSRHQQLDILKQWLEEKSILFLGYKQFSSIICDSGSSVATSCQKILLKRPLILILDEGHTPRNENTDVLQSLAKIKTPRKVVLSGTLYQNHVKKVFNILNLARPKFLRLDSSKGIVKWILSKGNISGLRKQIKVGADATFFELVEHTIQKDPDFNRKVSIIRDLREMTSKVLHYYKGDFLDELHGLVDFTMVLNLSNRQKHEVNELKKLARKFKRSFVISGG</sequence>
<keyword evidence="3" id="KW-0378">Hydrolase</keyword>
<evidence type="ECO:0000256" key="6">
    <source>
        <dbReference type="SAM" id="MobiDB-lite"/>
    </source>
</evidence>
<accession>A0AAV0GX79</accession>
<feature type="compositionally biased region" description="Basic and acidic residues" evidence="6">
    <location>
        <begin position="103"/>
        <end position="121"/>
    </location>
</feature>
<organism evidence="8 9">
    <name type="scientific">Linum tenue</name>
    <dbReference type="NCBI Taxonomy" id="586396"/>
    <lineage>
        <taxon>Eukaryota</taxon>
        <taxon>Viridiplantae</taxon>
        <taxon>Streptophyta</taxon>
        <taxon>Embryophyta</taxon>
        <taxon>Tracheophyta</taxon>
        <taxon>Spermatophyta</taxon>
        <taxon>Magnoliopsida</taxon>
        <taxon>eudicotyledons</taxon>
        <taxon>Gunneridae</taxon>
        <taxon>Pentapetalae</taxon>
        <taxon>rosids</taxon>
        <taxon>fabids</taxon>
        <taxon>Malpighiales</taxon>
        <taxon>Linaceae</taxon>
        <taxon>Linum</taxon>
    </lineage>
</organism>
<dbReference type="PROSITE" id="PS51192">
    <property type="entry name" value="HELICASE_ATP_BIND_1"/>
    <property type="match status" value="1"/>
</dbReference>